<dbReference type="Proteomes" id="UP001317259">
    <property type="component" value="Unassembled WGS sequence"/>
</dbReference>
<protein>
    <submittedName>
        <fullName evidence="3">DUF4232 domain-containing protein</fullName>
    </submittedName>
</protein>
<organism evidence="3 4">
    <name type="scientific">Actinomadura luzonensis</name>
    <dbReference type="NCBI Taxonomy" id="2805427"/>
    <lineage>
        <taxon>Bacteria</taxon>
        <taxon>Bacillati</taxon>
        <taxon>Actinomycetota</taxon>
        <taxon>Actinomycetes</taxon>
        <taxon>Streptosporangiales</taxon>
        <taxon>Thermomonosporaceae</taxon>
        <taxon>Actinomadura</taxon>
    </lineage>
</organism>
<keyword evidence="4" id="KW-1185">Reference proteome</keyword>
<reference evidence="3 4" key="1">
    <citation type="submission" date="2022-04" db="EMBL/GenBank/DDBJ databases">
        <title>Genome draft of Actinomadura sp. ATCC 31491.</title>
        <authorList>
            <person name="Shi X."/>
            <person name="Du Y."/>
        </authorList>
    </citation>
    <scope>NUCLEOTIDE SEQUENCE [LARGE SCALE GENOMIC DNA]</scope>
    <source>
        <strain evidence="3 4">ATCC 31491</strain>
    </source>
</reference>
<evidence type="ECO:0000259" key="2">
    <source>
        <dbReference type="Pfam" id="PF14016"/>
    </source>
</evidence>
<name>A0ABT0G3Q1_9ACTN</name>
<dbReference type="RefSeq" id="WP_242382385.1">
    <property type="nucleotide sequence ID" value="NZ_JAKRKC020000002.1"/>
</dbReference>
<gene>
    <name evidence="3" type="ORF">MF672_033930</name>
</gene>
<feature type="signal peptide" evidence="1">
    <location>
        <begin position="1"/>
        <end position="23"/>
    </location>
</feature>
<feature type="chain" id="PRO_5046820131" evidence="1">
    <location>
        <begin position="24"/>
        <end position="165"/>
    </location>
</feature>
<evidence type="ECO:0000313" key="3">
    <source>
        <dbReference type="EMBL" id="MCK2218758.1"/>
    </source>
</evidence>
<sequence>MKALIVTGAMLGTIAAATVPAQAAGAQAEAQPVQCTAGRLKAQVGRIDPAAGNRFAPLVLTNVSGRSCWTRGFVGLIMIDAHRDALTTRVRRDGPAGPRVVLAPGGRAVARLHWGAVETGAETSCPAPSGLLVIPPDERAFLDIPFKADRVCDHGLIRVGPLKKG</sequence>
<comment type="caution">
    <text evidence="3">The sequence shown here is derived from an EMBL/GenBank/DDBJ whole genome shotgun (WGS) entry which is preliminary data.</text>
</comment>
<dbReference type="EMBL" id="JAKRKC020000002">
    <property type="protein sequence ID" value="MCK2218758.1"/>
    <property type="molecule type" value="Genomic_DNA"/>
</dbReference>
<evidence type="ECO:0000256" key="1">
    <source>
        <dbReference type="SAM" id="SignalP"/>
    </source>
</evidence>
<dbReference type="InterPro" id="IPR025326">
    <property type="entry name" value="DUF4232"/>
</dbReference>
<proteinExistence type="predicted"/>
<accession>A0ABT0G3Q1</accession>
<dbReference type="Pfam" id="PF14016">
    <property type="entry name" value="DUF4232"/>
    <property type="match status" value="1"/>
</dbReference>
<feature type="domain" description="DUF4232" evidence="2">
    <location>
        <begin position="35"/>
        <end position="162"/>
    </location>
</feature>
<evidence type="ECO:0000313" key="4">
    <source>
        <dbReference type="Proteomes" id="UP001317259"/>
    </source>
</evidence>
<keyword evidence="1" id="KW-0732">Signal</keyword>